<dbReference type="OrthoDB" id="550424at2759"/>
<dbReference type="Pfam" id="PF00226">
    <property type="entry name" value="DnaJ"/>
    <property type="match status" value="1"/>
</dbReference>
<dbReference type="InterPro" id="IPR036869">
    <property type="entry name" value="J_dom_sf"/>
</dbReference>
<keyword evidence="3 5" id="KW-0863">Zinc-finger</keyword>
<feature type="domain" description="J" evidence="6">
    <location>
        <begin position="2"/>
        <end position="63"/>
    </location>
</feature>
<accession>A0A835Z619</accession>
<dbReference type="Proteomes" id="UP000664859">
    <property type="component" value="Unassembled WGS sequence"/>
</dbReference>
<dbReference type="InterPro" id="IPR018253">
    <property type="entry name" value="DnaJ_domain_CS"/>
</dbReference>
<dbReference type="SUPFAM" id="SSF46565">
    <property type="entry name" value="Chaperone J-domain"/>
    <property type="match status" value="1"/>
</dbReference>
<dbReference type="Pfam" id="PF01556">
    <property type="entry name" value="DnaJ_C"/>
    <property type="match status" value="1"/>
</dbReference>
<dbReference type="InterPro" id="IPR001305">
    <property type="entry name" value="HSP_DnaJ_Cys-rich_dom"/>
</dbReference>
<name>A0A835Z619_9STRA</name>
<protein>
    <submittedName>
        <fullName evidence="8">Putative chaperone protein dnaJ</fullName>
    </submittedName>
</protein>
<dbReference type="AlphaFoldDB" id="A0A835Z619"/>
<dbReference type="Gene3D" id="2.60.260.20">
    <property type="entry name" value="Urease metallochaperone UreE, N-terminal domain"/>
    <property type="match status" value="2"/>
</dbReference>
<dbReference type="CDD" id="cd10747">
    <property type="entry name" value="DnaJ_C"/>
    <property type="match status" value="1"/>
</dbReference>
<evidence type="ECO:0000259" key="6">
    <source>
        <dbReference type="PROSITE" id="PS50076"/>
    </source>
</evidence>
<dbReference type="InterPro" id="IPR036410">
    <property type="entry name" value="HSP_DnaJ_Cys-rich_dom_sf"/>
</dbReference>
<dbReference type="SUPFAM" id="SSF57938">
    <property type="entry name" value="DnaJ/Hsp40 cysteine-rich domain"/>
    <property type="match status" value="1"/>
</dbReference>
<evidence type="ECO:0000256" key="1">
    <source>
        <dbReference type="ARBA" id="ARBA00022723"/>
    </source>
</evidence>
<keyword evidence="1 5" id="KW-0479">Metal-binding</keyword>
<dbReference type="PROSITE" id="PS51188">
    <property type="entry name" value="ZF_CR"/>
    <property type="match status" value="1"/>
</dbReference>
<evidence type="ECO:0000256" key="2">
    <source>
        <dbReference type="ARBA" id="ARBA00022737"/>
    </source>
</evidence>
<gene>
    <name evidence="8" type="ORF">JKP88DRAFT_156956</name>
</gene>
<dbReference type="SUPFAM" id="SSF49493">
    <property type="entry name" value="HSP40/DnaJ peptide-binding domain"/>
    <property type="match status" value="2"/>
</dbReference>
<feature type="zinc finger region" description="CR-type" evidence="5">
    <location>
        <begin position="116"/>
        <end position="198"/>
    </location>
</feature>
<dbReference type="InterPro" id="IPR002939">
    <property type="entry name" value="DnaJ_C"/>
</dbReference>
<organism evidence="8 9">
    <name type="scientific">Tribonema minus</name>
    <dbReference type="NCBI Taxonomy" id="303371"/>
    <lineage>
        <taxon>Eukaryota</taxon>
        <taxon>Sar</taxon>
        <taxon>Stramenopiles</taxon>
        <taxon>Ochrophyta</taxon>
        <taxon>PX clade</taxon>
        <taxon>Xanthophyceae</taxon>
        <taxon>Tribonematales</taxon>
        <taxon>Tribonemataceae</taxon>
        <taxon>Tribonema</taxon>
    </lineage>
</organism>
<evidence type="ECO:0000256" key="5">
    <source>
        <dbReference type="PROSITE-ProRule" id="PRU00546"/>
    </source>
</evidence>
<dbReference type="EMBL" id="JAFCMP010000112">
    <property type="protein sequence ID" value="KAG5186352.1"/>
    <property type="molecule type" value="Genomic_DNA"/>
</dbReference>
<dbReference type="FunFam" id="2.60.260.20:FF:000013">
    <property type="entry name" value="DnaJ subfamily B member 11"/>
    <property type="match status" value="1"/>
</dbReference>
<evidence type="ECO:0000256" key="4">
    <source>
        <dbReference type="ARBA" id="ARBA00022833"/>
    </source>
</evidence>
<dbReference type="PROSITE" id="PS50076">
    <property type="entry name" value="DNAJ_2"/>
    <property type="match status" value="1"/>
</dbReference>
<dbReference type="FunFam" id="2.10.230.10:FF:000001">
    <property type="entry name" value="DnaJ subfamily A member 2"/>
    <property type="match status" value="1"/>
</dbReference>
<dbReference type="GO" id="GO:0030544">
    <property type="term" value="F:Hsp70 protein binding"/>
    <property type="evidence" value="ECO:0007669"/>
    <property type="project" value="InterPro"/>
</dbReference>
<dbReference type="Pfam" id="PF00684">
    <property type="entry name" value="DnaJ_CXXCXGXG"/>
    <property type="match status" value="1"/>
</dbReference>
<evidence type="ECO:0000259" key="7">
    <source>
        <dbReference type="PROSITE" id="PS51188"/>
    </source>
</evidence>
<sequence>MRLYAVLGVATDADADTIKKAYRKLALVLHPDKNGDPEKFKEVNEAYEVLRDPEKRSSYDRFGDESLKAGFQQQPPMPHGFPPDIFAHFFGQFGGPQSTPDIVHPLRVSLEDLYRGRQFKMCISRNVTCGDCKGSGCKGGQGHPCGICNGQGVHHHMRAVGPGIMQRMQSMCPACKGAGVLNVNKCGRCEGKKTVGDKQNVEVNVVPGTEDGHKFIFQGMADEQPSKATGSVVFVIQTTQHERFTRKGADLVLEKKLSLRQSLSGFRFSQKHVDGTSIVLENSSITRHKEAKVIKGAGMPHKDKPGMRGDLYVIFLVEYPKSLSKEQQAQLEIILPPEPLQPIEASARSVKMAPASVEEHAASCAQS</sequence>
<dbReference type="GO" id="GO:0006457">
    <property type="term" value="P:protein folding"/>
    <property type="evidence" value="ECO:0007669"/>
    <property type="project" value="InterPro"/>
</dbReference>
<dbReference type="GO" id="GO:0051082">
    <property type="term" value="F:unfolded protein binding"/>
    <property type="evidence" value="ECO:0007669"/>
    <property type="project" value="InterPro"/>
</dbReference>
<dbReference type="CDD" id="cd06257">
    <property type="entry name" value="DnaJ"/>
    <property type="match status" value="1"/>
</dbReference>
<dbReference type="Gene3D" id="2.10.230.10">
    <property type="entry name" value="Heat shock protein DnaJ, cysteine-rich domain"/>
    <property type="match status" value="1"/>
</dbReference>
<evidence type="ECO:0000313" key="8">
    <source>
        <dbReference type="EMBL" id="KAG5186352.1"/>
    </source>
</evidence>
<proteinExistence type="predicted"/>
<dbReference type="InterPro" id="IPR001623">
    <property type="entry name" value="DnaJ_domain"/>
</dbReference>
<evidence type="ECO:0000313" key="9">
    <source>
        <dbReference type="Proteomes" id="UP000664859"/>
    </source>
</evidence>
<dbReference type="SMART" id="SM00271">
    <property type="entry name" value="DnaJ"/>
    <property type="match status" value="1"/>
</dbReference>
<keyword evidence="9" id="KW-1185">Reference proteome</keyword>
<dbReference type="PROSITE" id="PS00636">
    <property type="entry name" value="DNAJ_1"/>
    <property type="match status" value="1"/>
</dbReference>
<reference evidence="8" key="1">
    <citation type="submission" date="2021-02" db="EMBL/GenBank/DDBJ databases">
        <title>First Annotated Genome of the Yellow-green Alga Tribonema minus.</title>
        <authorList>
            <person name="Mahan K.M."/>
        </authorList>
    </citation>
    <scope>NUCLEOTIDE SEQUENCE</scope>
    <source>
        <strain evidence="8">UTEX B ZZ1240</strain>
    </source>
</reference>
<dbReference type="InterPro" id="IPR044713">
    <property type="entry name" value="DNJA1/2-like"/>
</dbReference>
<comment type="caution">
    <text evidence="8">The sequence shown here is derived from an EMBL/GenBank/DDBJ whole genome shotgun (WGS) entry which is preliminary data.</text>
</comment>
<evidence type="ECO:0000256" key="3">
    <source>
        <dbReference type="ARBA" id="ARBA00022771"/>
    </source>
</evidence>
<keyword evidence="2" id="KW-0677">Repeat</keyword>
<keyword evidence="4 5" id="KW-0862">Zinc</keyword>
<dbReference type="PRINTS" id="PR00625">
    <property type="entry name" value="JDOMAIN"/>
</dbReference>
<dbReference type="InterPro" id="IPR008971">
    <property type="entry name" value="HSP40/DnaJ_pept-bd"/>
</dbReference>
<dbReference type="CDD" id="cd10719">
    <property type="entry name" value="DnaJ_zf"/>
    <property type="match status" value="1"/>
</dbReference>
<dbReference type="Gene3D" id="1.10.287.110">
    <property type="entry name" value="DnaJ domain"/>
    <property type="match status" value="1"/>
</dbReference>
<dbReference type="PANTHER" id="PTHR43888">
    <property type="entry name" value="DNAJ-LIKE-2, ISOFORM A-RELATED"/>
    <property type="match status" value="1"/>
</dbReference>
<feature type="domain" description="CR-type" evidence="7">
    <location>
        <begin position="116"/>
        <end position="198"/>
    </location>
</feature>
<dbReference type="GO" id="GO:0008270">
    <property type="term" value="F:zinc ion binding"/>
    <property type="evidence" value="ECO:0007669"/>
    <property type="project" value="UniProtKB-KW"/>
</dbReference>